<dbReference type="InterPro" id="IPR013766">
    <property type="entry name" value="Thioredoxin_domain"/>
</dbReference>
<dbReference type="OrthoDB" id="9811352at2"/>
<dbReference type="AlphaFoldDB" id="A0A4R6UEH4"/>
<dbReference type="CDD" id="cd02966">
    <property type="entry name" value="TlpA_like_family"/>
    <property type="match status" value="1"/>
</dbReference>
<dbReference type="Gene3D" id="3.40.30.10">
    <property type="entry name" value="Glutaredoxin"/>
    <property type="match status" value="1"/>
</dbReference>
<dbReference type="Pfam" id="PF08534">
    <property type="entry name" value="Redoxin"/>
    <property type="match status" value="1"/>
</dbReference>
<dbReference type="GO" id="GO:0017004">
    <property type="term" value="P:cytochrome complex assembly"/>
    <property type="evidence" value="ECO:0007669"/>
    <property type="project" value="UniProtKB-KW"/>
</dbReference>
<keyword evidence="6" id="KW-0413">Isomerase</keyword>
<keyword evidence="4" id="KW-0676">Redox-active center</keyword>
<dbReference type="InterPro" id="IPR017937">
    <property type="entry name" value="Thioredoxin_CS"/>
</dbReference>
<dbReference type="PANTHER" id="PTHR42852:SF6">
    <property type="entry name" value="THIOL:DISULFIDE INTERCHANGE PROTEIN DSBE"/>
    <property type="match status" value="1"/>
</dbReference>
<evidence type="ECO:0000313" key="7">
    <source>
        <dbReference type="Proteomes" id="UP000295510"/>
    </source>
</evidence>
<keyword evidence="7" id="KW-1185">Reference proteome</keyword>
<dbReference type="InterPro" id="IPR050553">
    <property type="entry name" value="Thioredoxin_ResA/DsbE_sf"/>
</dbReference>
<evidence type="ECO:0000313" key="6">
    <source>
        <dbReference type="EMBL" id="TDQ45190.1"/>
    </source>
</evidence>
<accession>A0A4R6UEH4</accession>
<evidence type="ECO:0000256" key="1">
    <source>
        <dbReference type="ARBA" id="ARBA00004196"/>
    </source>
</evidence>
<keyword evidence="2" id="KW-0201">Cytochrome c-type biogenesis</keyword>
<protein>
    <submittedName>
        <fullName evidence="6">Thiol-disulfide isomerase/thioredoxin</fullName>
    </submittedName>
</protein>
<dbReference type="InterPro" id="IPR036249">
    <property type="entry name" value="Thioredoxin-like_sf"/>
</dbReference>
<reference evidence="6 7" key="1">
    <citation type="submission" date="2019-03" db="EMBL/GenBank/DDBJ databases">
        <title>Genomic Encyclopedia of Type Strains, Phase IV (KMG-IV): sequencing the most valuable type-strain genomes for metagenomic binning, comparative biology and taxonomic classification.</title>
        <authorList>
            <person name="Goeker M."/>
        </authorList>
    </citation>
    <scope>NUCLEOTIDE SEQUENCE [LARGE SCALE GENOMIC DNA]</scope>
    <source>
        <strain evidence="6 7">DSM 19605</strain>
    </source>
</reference>
<evidence type="ECO:0000256" key="2">
    <source>
        <dbReference type="ARBA" id="ARBA00022748"/>
    </source>
</evidence>
<dbReference type="GO" id="GO:0015036">
    <property type="term" value="F:disulfide oxidoreductase activity"/>
    <property type="evidence" value="ECO:0007669"/>
    <property type="project" value="UniProtKB-ARBA"/>
</dbReference>
<dbReference type="EMBL" id="SNYL01000001">
    <property type="protein sequence ID" value="TDQ45190.1"/>
    <property type="molecule type" value="Genomic_DNA"/>
</dbReference>
<sequence>MNKRLFLTGGVAAVAGLAGAGWAWWRFQPHAVEDGTLQALWQHTWEDPNGQPVVMQHFKGRPLLLNFWATWCPPCVEEMPLLNAFYHERRSEGWTVLGLAVDQPSAVRQFLQRLPVDFPIGMAGLGGTELSKRLGNATGGLPFTVVLDARGEIAHRKIGQVKPEDLAAWVQPR</sequence>
<name>A0A4R6UEH4_9BURK</name>
<proteinExistence type="predicted"/>
<evidence type="ECO:0000256" key="3">
    <source>
        <dbReference type="ARBA" id="ARBA00023157"/>
    </source>
</evidence>
<dbReference type="PANTHER" id="PTHR42852">
    <property type="entry name" value="THIOL:DISULFIDE INTERCHANGE PROTEIN DSBE"/>
    <property type="match status" value="1"/>
</dbReference>
<dbReference type="Proteomes" id="UP000295510">
    <property type="component" value="Unassembled WGS sequence"/>
</dbReference>
<dbReference type="RefSeq" id="WP_133595398.1">
    <property type="nucleotide sequence ID" value="NZ_SNYL01000001.1"/>
</dbReference>
<gene>
    <name evidence="6" type="ORF">DFR43_10191</name>
</gene>
<feature type="domain" description="Thioredoxin" evidence="5">
    <location>
        <begin position="18"/>
        <end position="173"/>
    </location>
</feature>
<organism evidence="6 7">
    <name type="scientific">Tepidicella xavieri</name>
    <dbReference type="NCBI Taxonomy" id="360241"/>
    <lineage>
        <taxon>Bacteria</taxon>
        <taxon>Pseudomonadati</taxon>
        <taxon>Pseudomonadota</taxon>
        <taxon>Betaproteobacteria</taxon>
        <taxon>Burkholderiales</taxon>
        <taxon>Tepidicella</taxon>
    </lineage>
</organism>
<dbReference type="PROSITE" id="PS51352">
    <property type="entry name" value="THIOREDOXIN_2"/>
    <property type="match status" value="1"/>
</dbReference>
<keyword evidence="3" id="KW-1015">Disulfide bond</keyword>
<evidence type="ECO:0000259" key="5">
    <source>
        <dbReference type="PROSITE" id="PS51352"/>
    </source>
</evidence>
<dbReference type="PROSITE" id="PS00194">
    <property type="entry name" value="THIOREDOXIN_1"/>
    <property type="match status" value="1"/>
</dbReference>
<dbReference type="SUPFAM" id="SSF52833">
    <property type="entry name" value="Thioredoxin-like"/>
    <property type="match status" value="1"/>
</dbReference>
<comment type="caution">
    <text evidence="6">The sequence shown here is derived from an EMBL/GenBank/DDBJ whole genome shotgun (WGS) entry which is preliminary data.</text>
</comment>
<dbReference type="GO" id="GO:0030313">
    <property type="term" value="C:cell envelope"/>
    <property type="evidence" value="ECO:0007669"/>
    <property type="project" value="UniProtKB-SubCell"/>
</dbReference>
<evidence type="ECO:0000256" key="4">
    <source>
        <dbReference type="ARBA" id="ARBA00023284"/>
    </source>
</evidence>
<dbReference type="InterPro" id="IPR013740">
    <property type="entry name" value="Redoxin"/>
</dbReference>
<dbReference type="GO" id="GO:0016853">
    <property type="term" value="F:isomerase activity"/>
    <property type="evidence" value="ECO:0007669"/>
    <property type="project" value="UniProtKB-KW"/>
</dbReference>
<comment type="subcellular location">
    <subcellularLocation>
        <location evidence="1">Cell envelope</location>
    </subcellularLocation>
</comment>